<sequence length="407" mass="45486">MTEHPFGRVDESGTVFVKIGEDWHEVGQYPDGTHEEALALFERKFADLEGQVRLLEQRVRSGANASDVTKSAAALKQQADEGRAVGDFVSLRARIDAVVGRTDELSQQQRAEQQEKLDAAIAERESIVVEAEKIAARDLSNVQWKQVSAEIDELFAKWKAHQAAGPRLPKSQNDAFWKRFRAARNTLESARREFFSKLDGQHREAKQEKQRLIESANALAPKGADGIGEYRRLLDSWKAAGRAGRKVDDALWAEFKAAGDVLYGAKAEQQAVEDAAYTENLVAKQALLEEAQPILKITDRVAARNALRGIQKQWDEVGHVPRASIRDMEDGLRRIETHVKQLDEKHWDSTNPERKARSEGLAGQLEESIEKLEADIGAAGSDAKKVKQLEDELATKRQWLEVARKAG</sequence>
<protein>
    <submittedName>
        <fullName evidence="2">ATPase involved in DNA repair</fullName>
    </submittedName>
</protein>
<keyword evidence="1" id="KW-0175">Coiled coil</keyword>
<gene>
    <name evidence="2" type="ORF">CZ674_05810</name>
</gene>
<dbReference type="GeneID" id="303172731"/>
<dbReference type="OrthoDB" id="5422202at2"/>
<feature type="coiled-coil region" evidence="1">
    <location>
        <begin position="325"/>
        <end position="375"/>
    </location>
</feature>
<accession>A0A1R4FQD6</accession>
<reference evidence="2 3" key="1">
    <citation type="submission" date="2017-02" db="EMBL/GenBank/DDBJ databases">
        <authorList>
            <person name="Peterson S.W."/>
        </authorList>
    </citation>
    <scope>NUCLEOTIDE SEQUENCE [LARGE SCALE GENOMIC DNA]</scope>
    <source>
        <strain evidence="2 3">LMG 22410</strain>
    </source>
</reference>
<dbReference type="Proteomes" id="UP000195787">
    <property type="component" value="Unassembled WGS sequence"/>
</dbReference>
<evidence type="ECO:0000313" key="2">
    <source>
        <dbReference type="EMBL" id="SJM57942.1"/>
    </source>
</evidence>
<dbReference type="Pfam" id="PF03993">
    <property type="entry name" value="DUF349"/>
    <property type="match status" value="3"/>
</dbReference>
<name>A0A1R4FQD6_9MICO</name>
<evidence type="ECO:0000256" key="1">
    <source>
        <dbReference type="SAM" id="Coils"/>
    </source>
</evidence>
<dbReference type="RefSeq" id="WP_086991602.1">
    <property type="nucleotide sequence ID" value="NZ_FUHU01000026.1"/>
</dbReference>
<dbReference type="EMBL" id="FUHU01000026">
    <property type="protein sequence ID" value="SJM57942.1"/>
    <property type="molecule type" value="Genomic_DNA"/>
</dbReference>
<evidence type="ECO:0000313" key="3">
    <source>
        <dbReference type="Proteomes" id="UP000195787"/>
    </source>
</evidence>
<dbReference type="AlphaFoldDB" id="A0A1R4FQD6"/>
<proteinExistence type="predicted"/>
<organism evidence="2 3">
    <name type="scientific">Agrococcus casei LMG 22410</name>
    <dbReference type="NCBI Taxonomy" id="1255656"/>
    <lineage>
        <taxon>Bacteria</taxon>
        <taxon>Bacillati</taxon>
        <taxon>Actinomycetota</taxon>
        <taxon>Actinomycetes</taxon>
        <taxon>Micrococcales</taxon>
        <taxon>Microbacteriaceae</taxon>
        <taxon>Agrococcus</taxon>
    </lineage>
</organism>
<dbReference type="InterPro" id="IPR007139">
    <property type="entry name" value="DUF349"/>
</dbReference>
<keyword evidence="3" id="KW-1185">Reference proteome</keyword>